<dbReference type="HOGENOM" id="CLU_2708839_0_0_1"/>
<keyword evidence="2" id="KW-1185">Reference proteome</keyword>
<sequence length="73" mass="8457">MASSSSRGQLVFSVDPIRNPFWKVEIINFQLNMRQPVAQLRLPAGMREYSVAAEEGRTRQKQYCSLLQRIMVK</sequence>
<proteinExistence type="predicted"/>
<reference evidence="1" key="1">
    <citation type="submission" date="2015-06" db="UniProtKB">
        <authorList>
            <consortium name="EnsemblPlants"/>
        </authorList>
    </citation>
    <scope>IDENTIFICATION</scope>
</reference>
<dbReference type="EnsemblPlants" id="ORGLA11G0118200.1">
    <property type="protein sequence ID" value="ORGLA11G0118200.1"/>
    <property type="gene ID" value="ORGLA11G0118200"/>
</dbReference>
<dbReference type="AlphaFoldDB" id="I1R090"/>
<evidence type="ECO:0000313" key="1">
    <source>
        <dbReference type="EnsemblPlants" id="ORGLA11G0118200.1"/>
    </source>
</evidence>
<accession>I1R090</accession>
<reference evidence="1 2" key="2">
    <citation type="submission" date="2018-04" db="EMBL/GenBank/DDBJ databases">
        <title>OglaRS2 (Oryza glaberrima Reference Sequence Version 2).</title>
        <authorList>
            <person name="Zhang J."/>
            <person name="Kudrna D."/>
            <person name="Lee S."/>
            <person name="Talag J."/>
            <person name="Rajasekar S."/>
            <person name="Wing R.A."/>
        </authorList>
    </citation>
    <scope>NUCLEOTIDE SEQUENCE [LARGE SCALE GENOMIC DNA]</scope>
    <source>
        <strain evidence="1 2">cv. IRGC 96717</strain>
    </source>
</reference>
<protein>
    <submittedName>
        <fullName evidence="1">Uncharacterized protein</fullName>
    </submittedName>
</protein>
<organism evidence="1 2">
    <name type="scientific">Oryza glaberrima</name>
    <name type="common">African rice</name>
    <dbReference type="NCBI Taxonomy" id="4538"/>
    <lineage>
        <taxon>Eukaryota</taxon>
        <taxon>Viridiplantae</taxon>
        <taxon>Streptophyta</taxon>
        <taxon>Embryophyta</taxon>
        <taxon>Tracheophyta</taxon>
        <taxon>Spermatophyta</taxon>
        <taxon>Magnoliopsida</taxon>
        <taxon>Liliopsida</taxon>
        <taxon>Poales</taxon>
        <taxon>Poaceae</taxon>
        <taxon>BOP clade</taxon>
        <taxon>Oryzoideae</taxon>
        <taxon>Oryzeae</taxon>
        <taxon>Oryzinae</taxon>
        <taxon>Oryza</taxon>
    </lineage>
</organism>
<dbReference type="Gramene" id="ORGLA11G0118200.1">
    <property type="protein sequence ID" value="ORGLA11G0118200.1"/>
    <property type="gene ID" value="ORGLA11G0118200"/>
</dbReference>
<name>I1R090_ORYGL</name>
<dbReference type="Proteomes" id="UP000007306">
    <property type="component" value="Chromosome 11"/>
</dbReference>
<evidence type="ECO:0000313" key="2">
    <source>
        <dbReference type="Proteomes" id="UP000007306"/>
    </source>
</evidence>